<reference evidence="3 4" key="1">
    <citation type="submission" date="2021-05" db="EMBL/GenBank/DDBJ databases">
        <title>A Polyphasic approach of four new species of the genus Ohtaekwangia: Ohtaekwangia histidinii sp. nov., Ohtaekwangia cretensis sp. nov., Ohtaekwangia indiensis sp. nov., Ohtaekwangia reichenbachii sp. nov. from diverse environment.</title>
        <authorList>
            <person name="Octaviana S."/>
        </authorList>
    </citation>
    <scope>NUCLEOTIDE SEQUENCE [LARGE SCALE GENOMIC DNA]</scope>
    <source>
        <strain evidence="3 4">PWU4</strain>
    </source>
</reference>
<dbReference type="SUPFAM" id="SSF49373">
    <property type="entry name" value="Invasin/intimin cell-adhesion fragments"/>
    <property type="match status" value="5"/>
</dbReference>
<feature type="domain" description="Fibronectin type-III" evidence="2">
    <location>
        <begin position="369"/>
        <end position="477"/>
    </location>
</feature>
<dbReference type="NCBIfam" id="TIGR04183">
    <property type="entry name" value="Por_Secre_tail"/>
    <property type="match status" value="1"/>
</dbReference>
<dbReference type="Pfam" id="PF18962">
    <property type="entry name" value="Por_Secre_tail"/>
    <property type="match status" value="1"/>
</dbReference>
<dbReference type="SMART" id="SM00060">
    <property type="entry name" value="FN3"/>
    <property type="match status" value="2"/>
</dbReference>
<dbReference type="InterPro" id="IPR003961">
    <property type="entry name" value="FN3_dom"/>
</dbReference>
<dbReference type="InterPro" id="IPR013783">
    <property type="entry name" value="Ig-like_fold"/>
</dbReference>
<feature type="transmembrane region" description="Helical" evidence="1">
    <location>
        <begin position="21"/>
        <end position="40"/>
    </location>
</feature>
<dbReference type="InterPro" id="IPR008964">
    <property type="entry name" value="Invasin/intimin_cell_adhesion"/>
</dbReference>
<keyword evidence="1" id="KW-1133">Transmembrane helix</keyword>
<keyword evidence="1" id="KW-0472">Membrane</keyword>
<name>A0AAP2GP73_9BACT</name>
<dbReference type="RefSeq" id="WP_254165581.1">
    <property type="nucleotide sequence ID" value="NZ_JAHESF010000017.1"/>
</dbReference>
<dbReference type="Proteomes" id="UP001319200">
    <property type="component" value="Unassembled WGS sequence"/>
</dbReference>
<feature type="domain" description="Fibronectin type-III" evidence="2">
    <location>
        <begin position="243"/>
        <end position="348"/>
    </location>
</feature>
<dbReference type="InterPro" id="IPR026444">
    <property type="entry name" value="Secre_tail"/>
</dbReference>
<keyword evidence="1" id="KW-0812">Transmembrane</keyword>
<evidence type="ECO:0000313" key="3">
    <source>
        <dbReference type="EMBL" id="MBT1698783.1"/>
    </source>
</evidence>
<dbReference type="Gene3D" id="2.60.40.10">
    <property type="entry name" value="Immunoglobulins"/>
    <property type="match status" value="1"/>
</dbReference>
<evidence type="ECO:0000256" key="1">
    <source>
        <dbReference type="SAM" id="Phobius"/>
    </source>
</evidence>
<sequence>MTQSIQEMPCGSIAYWRLPTAYYFAFVLLLSAFSGAAQHYDLSSTSALFVPLTSATAVDAIEADNAISAAIPIGFSFDYYGASYTELKASSDGFISFNASASNPSENTIGQSAALRIIAPLWDDLSGTGGQASYKTEGVSPDRVFTFEWLNWKWNFNATAGISFQVRLHESGNIEFSYRQETGALNFASASIGIVGNNTDQFYSLADATAAPALSINGSDDISIKPATDQVYTFTVVPAAVAPTTPASDIVPSSVTGSSMMLSWTNGGGLNRAVFMKRTTSVSETAPVVNGQHYPSEAVFGAQASEVGASDWFCVYNGSGSSFTVSGLQSGFTYRVHVVEYNGLGGAQQYLTASAIANPSNFSPALVTPGAPESTVSVSNLTSSSVTFRHHDGDGTHVAIFMREAGSGTAPATDNTTYTANTTFGTGSQAGTSGWYCVYNAEASSSSAVTTIQVTGLSPNTTYRIHAVDYNGAPGSEKYRLNAVTDNPVQFTTYAAFATPPYTLAASADVFVPLTSATAADAIEADDQISGSIPIGFTFHHGGIPFTHVKVSSNGFLSFNTYAQDAKGNNLSTGSVRPALAPLWDDLSGIGGQASYKTEGVAPDRTFTFEWLNWKWGFGASSAVISFQAKLYEADNSIEYSYQTTGTSPVTPSASFGMAFPSTGSGNFLSLNNSGASPSVSTTVETQTIAALPADGQHYRFTPSKILQSITFNALQGKTVGDAPYALTATASSGLPVSYSSSNSSVATVSGNTMTIVGQGSTMITASQAGDKDFAAADPVQQTLVVKLDQSISFTLPVKTFNDPAFTLPATASSGLSISYTSDDESVATVSGNTVTIVGAGTADITGTQAGDNAYNAAPDVTHTLTVNKDGQTISFVQPAAVRFADPAFDLEASADSGLGVSFASANPGVATISGNTVTIVGVGTTDITASQAGNVHYNAATPVIRTLTVNKADQSITFDALPLKLSVDVPFDLPLKASSGLAIQYASSNTAVATVSGNTVTIKGIGTTDITASQPGDAGYNAATPVLRQLTVKLGQVITFAALQPVRYADQPFAAGATSSSGLAISYTSSNPEVATVSGGQITIVAPGSTVITALQAGNATYAAANSVVQTLIVNRGLQQISFSAINDVTLGNAQVQMTGTSTSLLPVIFSAASDKVAINGNTLTFLRSGPVTVQASQAGNFYYEPAPVVERTFCIHPPKPAVVVTDLETETPVITSNAEAGNQWYKEGVAIDGANAQAYTVTTPGMYTVIVSAGNCASLPSDPEAFVITGAENVTDGIAVYPNPAESELVIDVSAWHSPEGVSVALYDAAGRTLLKETASGKTSLKIGSYRAGSYVLKISNGKRAITRQIIKK</sequence>
<dbReference type="SUPFAM" id="SSF49265">
    <property type="entry name" value="Fibronectin type III"/>
    <property type="match status" value="1"/>
</dbReference>
<gene>
    <name evidence="3" type="ORF">KK083_17960</name>
</gene>
<dbReference type="Gene3D" id="2.60.40.1080">
    <property type="match status" value="5"/>
</dbReference>
<organism evidence="3 4">
    <name type="scientific">Chryseosolibacter histidini</name>
    <dbReference type="NCBI Taxonomy" id="2782349"/>
    <lineage>
        <taxon>Bacteria</taxon>
        <taxon>Pseudomonadati</taxon>
        <taxon>Bacteroidota</taxon>
        <taxon>Cytophagia</taxon>
        <taxon>Cytophagales</taxon>
        <taxon>Chryseotaleaceae</taxon>
        <taxon>Chryseosolibacter</taxon>
    </lineage>
</organism>
<proteinExistence type="predicted"/>
<protein>
    <submittedName>
        <fullName evidence="3">T9SS type A sorting domain-containing protein</fullName>
    </submittedName>
</protein>
<keyword evidence="4" id="KW-1185">Reference proteome</keyword>
<dbReference type="EMBL" id="JAHESF010000017">
    <property type="protein sequence ID" value="MBT1698783.1"/>
    <property type="molecule type" value="Genomic_DNA"/>
</dbReference>
<accession>A0AAP2GP73</accession>
<evidence type="ECO:0000313" key="4">
    <source>
        <dbReference type="Proteomes" id="UP001319200"/>
    </source>
</evidence>
<comment type="caution">
    <text evidence="3">The sequence shown here is derived from an EMBL/GenBank/DDBJ whole genome shotgun (WGS) entry which is preliminary data.</text>
</comment>
<evidence type="ECO:0000259" key="2">
    <source>
        <dbReference type="SMART" id="SM00060"/>
    </source>
</evidence>
<dbReference type="InterPro" id="IPR036116">
    <property type="entry name" value="FN3_sf"/>
</dbReference>